<dbReference type="Proteomes" id="UP000326565">
    <property type="component" value="Unassembled WGS sequence"/>
</dbReference>
<dbReference type="EMBL" id="ML732401">
    <property type="protein sequence ID" value="KAB8068307.1"/>
    <property type="molecule type" value="Genomic_DNA"/>
</dbReference>
<dbReference type="AlphaFoldDB" id="A0A5N5WKU8"/>
<reference evidence="1 2" key="1">
    <citation type="submission" date="2019-04" db="EMBL/GenBank/DDBJ databases">
        <title>Friends and foes A comparative genomics study of 23 Aspergillus species from section Flavi.</title>
        <authorList>
            <consortium name="DOE Joint Genome Institute"/>
            <person name="Kjaerbolling I."/>
            <person name="Vesth T."/>
            <person name="Frisvad J.C."/>
            <person name="Nybo J.L."/>
            <person name="Theobald S."/>
            <person name="Kildgaard S."/>
            <person name="Isbrandt T."/>
            <person name="Kuo A."/>
            <person name="Sato A."/>
            <person name="Lyhne E.K."/>
            <person name="Kogle M.E."/>
            <person name="Wiebenga A."/>
            <person name="Kun R.S."/>
            <person name="Lubbers R.J."/>
            <person name="Makela M.R."/>
            <person name="Barry K."/>
            <person name="Chovatia M."/>
            <person name="Clum A."/>
            <person name="Daum C."/>
            <person name="Haridas S."/>
            <person name="He G."/>
            <person name="LaButti K."/>
            <person name="Lipzen A."/>
            <person name="Mondo S."/>
            <person name="Riley R."/>
            <person name="Salamov A."/>
            <person name="Simmons B.A."/>
            <person name="Magnuson J.K."/>
            <person name="Henrissat B."/>
            <person name="Mortensen U.H."/>
            <person name="Larsen T.O."/>
            <person name="Devries R.P."/>
            <person name="Grigoriev I.V."/>
            <person name="Machida M."/>
            <person name="Baker S.E."/>
            <person name="Andersen M.R."/>
        </authorList>
    </citation>
    <scope>NUCLEOTIDE SEQUENCE [LARGE SCALE GENOMIC DNA]</scope>
    <source>
        <strain evidence="1 2">CBS 151.66</strain>
    </source>
</reference>
<evidence type="ECO:0000313" key="1">
    <source>
        <dbReference type="EMBL" id="KAB8068307.1"/>
    </source>
</evidence>
<protein>
    <submittedName>
        <fullName evidence="1">Uncharacterized protein</fullName>
    </submittedName>
</protein>
<organism evidence="1 2">
    <name type="scientific">Aspergillus leporis</name>
    <dbReference type="NCBI Taxonomy" id="41062"/>
    <lineage>
        <taxon>Eukaryota</taxon>
        <taxon>Fungi</taxon>
        <taxon>Dikarya</taxon>
        <taxon>Ascomycota</taxon>
        <taxon>Pezizomycotina</taxon>
        <taxon>Eurotiomycetes</taxon>
        <taxon>Eurotiomycetidae</taxon>
        <taxon>Eurotiales</taxon>
        <taxon>Aspergillaceae</taxon>
        <taxon>Aspergillus</taxon>
        <taxon>Aspergillus subgen. Circumdati</taxon>
    </lineage>
</organism>
<sequence length="470" mass="53006">MEVALFGPDIYRSGQECAERLCSDVKLVPKLKENWSPTLASSLFNSQSPVGVHDVYMKAIVYEECLAWSRKLNSFPEITSPLDAPARLALVPRGTALLKAINESFPVPDTPFWNAVAEQVYGFTWCLLDNNKLCPKCVPGVCSSGLYASFPDYYHFLGDLHDVLERCAQNITDYIGHVHSDHAPGAPEYLVMDAWVTCIQAVYLDVLHPKAERIQFPDNELRSIQYRIINAAGRALALHTRIEQDVPIGDDRFVNAAAFASTIMHDMCDCRHDNRAKEFYNLTTIITAHTGKQSVNIVRRFCIDVWAWALDNGAFWAIHLAGRTLAWQIYLARYQTPILLDNIHAPTSPSIEDPYSDQALNRLNPFPPSPDPQDYALRSRCQNKTCYDMQLANCLTHFKECSTCRGYDVATWQDRVPLVGAAYEKKYTDCSCLNTIATYMVLDSPEELWWLGNPTAQYTGPTSDWSPLLC</sequence>
<proteinExistence type="predicted"/>
<dbReference type="OrthoDB" id="4378483at2759"/>
<name>A0A5N5WKU8_9EURO</name>
<accession>A0A5N5WKU8</accession>
<evidence type="ECO:0000313" key="2">
    <source>
        <dbReference type="Proteomes" id="UP000326565"/>
    </source>
</evidence>
<keyword evidence="2" id="KW-1185">Reference proteome</keyword>
<gene>
    <name evidence="1" type="ORF">BDV29DRAFT_162501</name>
</gene>